<proteinExistence type="predicted"/>
<evidence type="ECO:0000259" key="6">
    <source>
        <dbReference type="Pfam" id="PF00278"/>
    </source>
</evidence>
<keyword evidence="8" id="KW-1185">Reference proteome</keyword>
<evidence type="ECO:0000313" key="7">
    <source>
        <dbReference type="EMBL" id="MBE9253094.1"/>
    </source>
</evidence>
<organism evidence="7 8">
    <name type="scientific">Synechocystis salina LEGE 00031</name>
    <dbReference type="NCBI Taxonomy" id="1828736"/>
    <lineage>
        <taxon>Bacteria</taxon>
        <taxon>Bacillati</taxon>
        <taxon>Cyanobacteriota</taxon>
        <taxon>Cyanophyceae</taxon>
        <taxon>Synechococcales</taxon>
        <taxon>Merismopediaceae</taxon>
        <taxon>Synechocystis</taxon>
    </lineage>
</organism>
<dbReference type="EMBL" id="JADEVV010000008">
    <property type="protein sequence ID" value="MBE9253094.1"/>
    <property type="molecule type" value="Genomic_DNA"/>
</dbReference>
<reference evidence="7 8" key="1">
    <citation type="submission" date="2020-10" db="EMBL/GenBank/DDBJ databases">
        <authorList>
            <person name="Castelo-Branco R."/>
            <person name="Eusebio N."/>
            <person name="Adriana R."/>
            <person name="Vieira A."/>
            <person name="Brugerolle De Fraissinette N."/>
            <person name="Rezende De Castro R."/>
            <person name="Schneider M.P."/>
            <person name="Vasconcelos V."/>
            <person name="Leao P.N."/>
        </authorList>
    </citation>
    <scope>NUCLEOTIDE SEQUENCE [LARGE SCALE GENOMIC DNA]</scope>
    <source>
        <strain evidence="7 8">LEGE 00031</strain>
    </source>
</reference>
<evidence type="ECO:0000256" key="1">
    <source>
        <dbReference type="ARBA" id="ARBA00001933"/>
    </source>
</evidence>
<dbReference type="RefSeq" id="WP_194019035.1">
    <property type="nucleotide sequence ID" value="NZ_JADEVV010000008.1"/>
</dbReference>
<keyword evidence="2" id="KW-0210">Decarboxylase</keyword>
<dbReference type="SUPFAM" id="SSF51419">
    <property type="entry name" value="PLP-binding barrel"/>
    <property type="match status" value="1"/>
</dbReference>
<evidence type="ECO:0000313" key="8">
    <source>
        <dbReference type="Proteomes" id="UP000658720"/>
    </source>
</evidence>
<evidence type="ECO:0000256" key="5">
    <source>
        <dbReference type="ARBA" id="ARBA00023239"/>
    </source>
</evidence>
<dbReference type="PANTHER" id="PTHR43727:SF1">
    <property type="entry name" value="CARBOXYNORSPERMIDINE_CARBOXYSPERMIDINE DECARBOXYLASE"/>
    <property type="match status" value="1"/>
</dbReference>
<dbReference type="PANTHER" id="PTHR43727">
    <property type="entry name" value="DIAMINOPIMELATE DECARBOXYLASE"/>
    <property type="match status" value="1"/>
</dbReference>
<dbReference type="InterPro" id="IPR022643">
    <property type="entry name" value="De-COase2_C"/>
</dbReference>
<dbReference type="InterPro" id="IPR009006">
    <property type="entry name" value="Ala_racemase/Decarboxylase_C"/>
</dbReference>
<dbReference type="InterPro" id="IPR005730">
    <property type="entry name" value="Nsp_de-COase"/>
</dbReference>
<protein>
    <submittedName>
        <fullName evidence="7">Carboxynorspermidine decarboxylase</fullName>
        <ecNumber evidence="7">4.1.1.96</ecNumber>
    </submittedName>
</protein>
<gene>
    <name evidence="7" type="primary">nspC</name>
    <name evidence="7" type="ORF">IQ217_04295</name>
</gene>
<dbReference type="Gene3D" id="2.40.37.10">
    <property type="entry name" value="Lyase, Ornithine Decarboxylase, Chain A, domain 1"/>
    <property type="match status" value="1"/>
</dbReference>
<evidence type="ECO:0000256" key="4">
    <source>
        <dbReference type="ARBA" id="ARBA00023066"/>
    </source>
</evidence>
<dbReference type="Pfam" id="PF00278">
    <property type="entry name" value="Orn_DAP_Arg_deC"/>
    <property type="match status" value="1"/>
</dbReference>
<keyword evidence="3" id="KW-0663">Pyridoxal phosphate</keyword>
<accession>A0ABR9VP16</accession>
<dbReference type="GO" id="GO:0016829">
    <property type="term" value="F:lyase activity"/>
    <property type="evidence" value="ECO:0007669"/>
    <property type="project" value="UniProtKB-KW"/>
</dbReference>
<dbReference type="Proteomes" id="UP000658720">
    <property type="component" value="Unassembled WGS sequence"/>
</dbReference>
<comment type="cofactor">
    <cofactor evidence="1">
        <name>pyridoxal 5'-phosphate</name>
        <dbReference type="ChEBI" id="CHEBI:597326"/>
    </cofactor>
</comment>
<dbReference type="InterPro" id="IPR029066">
    <property type="entry name" value="PLP-binding_barrel"/>
</dbReference>
<comment type="caution">
    <text evidence="7">The sequence shown here is derived from an EMBL/GenBank/DDBJ whole genome shotgun (WGS) entry which is preliminary data.</text>
</comment>
<keyword evidence="4" id="KW-0745">Spermidine biosynthesis</keyword>
<dbReference type="EC" id="4.1.1.96" evidence="7"/>
<keyword evidence="5 7" id="KW-0456">Lyase</keyword>
<evidence type="ECO:0000256" key="2">
    <source>
        <dbReference type="ARBA" id="ARBA00022793"/>
    </source>
</evidence>
<dbReference type="SUPFAM" id="SSF50621">
    <property type="entry name" value="Alanine racemase C-terminal domain-like"/>
    <property type="match status" value="1"/>
</dbReference>
<sequence length="387" mass="43191">MSLSAVSIPENPLLSNLPSPCFVLAEELLQQNLAIFERLQQSAPIEVMLALKGFALFPCFPWLRSGLGGASASSLWEARLAAEEFGKEVHVYAPTYRPDDLPAIIPLASHITFNSLGQWHRYGELLRNTTVKAGLRINPEYSPVQTDLYNPCVPGSRLGVQAAMLEGNLPLGITGFLSHNLCESDHLALAKTLGQIEKLFGQYLPQIEWLNLGGGHLLTSQGYDVDYAIAVIREFHQRHPHLRLLMEPGSAIAWRTGFLISTVEDLIETPEFTHAMLDVSFTAHMPDCLEMPYRPEVRGARVPTTGDRVYRLGGSSCLAGDFLGDYAFDQPLQVGDRLIFEDMMHYTMVKTTTFNGVHHPAIGCLRRSGEFELWRTFGYEDYRNRLG</sequence>
<dbReference type="PIRSF" id="PIRSF038941">
    <property type="entry name" value="NspC"/>
    <property type="match status" value="1"/>
</dbReference>
<feature type="domain" description="Orn/DAP/Arg decarboxylase 2 C-terminal" evidence="6">
    <location>
        <begin position="255"/>
        <end position="343"/>
    </location>
</feature>
<dbReference type="CDD" id="cd06829">
    <property type="entry name" value="PLPDE_III_CANSDC"/>
    <property type="match status" value="1"/>
</dbReference>
<dbReference type="Gene3D" id="3.20.20.10">
    <property type="entry name" value="Alanine racemase"/>
    <property type="match status" value="1"/>
</dbReference>
<evidence type="ECO:0000256" key="3">
    <source>
        <dbReference type="ARBA" id="ARBA00022898"/>
    </source>
</evidence>
<name>A0ABR9VP16_9SYNC</name>
<dbReference type="NCBIfam" id="TIGR01047">
    <property type="entry name" value="nspC"/>
    <property type="match status" value="1"/>
</dbReference>